<dbReference type="InterPro" id="IPR037914">
    <property type="entry name" value="SpoVT-AbrB_sf"/>
</dbReference>
<evidence type="ECO:0000313" key="3">
    <source>
        <dbReference type="Proteomes" id="UP000824366"/>
    </source>
</evidence>
<dbReference type="SUPFAM" id="SSF89447">
    <property type="entry name" value="AbrB/MazE/MraZ-like"/>
    <property type="match status" value="1"/>
</dbReference>
<evidence type="ECO:0000259" key="1">
    <source>
        <dbReference type="Pfam" id="PF04014"/>
    </source>
</evidence>
<dbReference type="Pfam" id="PF04014">
    <property type="entry name" value="MazE_antitoxin"/>
    <property type="match status" value="1"/>
</dbReference>
<dbReference type="InterPro" id="IPR007159">
    <property type="entry name" value="SpoVT-AbrB_dom"/>
</dbReference>
<accession>A0ABM7MJT9</accession>
<name>A0ABM7MJT9_9BURK</name>
<dbReference type="EMBL" id="AP024238">
    <property type="protein sequence ID" value="BCO26452.1"/>
    <property type="molecule type" value="Genomic_DNA"/>
</dbReference>
<proteinExistence type="predicted"/>
<dbReference type="RefSeq" id="WP_223909929.1">
    <property type="nucleotide sequence ID" value="NZ_AP024238.1"/>
</dbReference>
<keyword evidence="3" id="KW-1185">Reference proteome</keyword>
<feature type="domain" description="SpoVT-AbrB" evidence="1">
    <location>
        <begin position="7"/>
        <end position="42"/>
    </location>
</feature>
<sequence length="75" mass="8489">MTTTAAVFMSGNSQAVRLPKEFQLKCKRVTIERRGDEIVLREAPQTMKDFLDKLPIVEDWPDIADDGPAEPVDAW</sequence>
<dbReference type="Proteomes" id="UP000824366">
    <property type="component" value="Chromosome"/>
</dbReference>
<protein>
    <recommendedName>
        <fullName evidence="1">SpoVT-AbrB domain-containing protein</fullName>
    </recommendedName>
</protein>
<reference evidence="2 3" key="1">
    <citation type="journal article" date="2021" name="Microbiol. Spectr.">
        <title>A Single Bacterium Capable of Oxidation and Reduction of Iron at Circumneutral pH.</title>
        <authorList>
            <person name="Kato S."/>
            <person name="Ohkuma M."/>
        </authorList>
    </citation>
    <scope>NUCLEOTIDE SEQUENCE [LARGE SCALE GENOMIC DNA]</scope>
    <source>
        <strain evidence="2 3">MIZ03</strain>
    </source>
</reference>
<evidence type="ECO:0000313" key="2">
    <source>
        <dbReference type="EMBL" id="BCO26452.1"/>
    </source>
</evidence>
<dbReference type="Gene3D" id="2.10.260.10">
    <property type="match status" value="1"/>
</dbReference>
<organism evidence="2 3">
    <name type="scientific">Rhodoferax lithotrophicus</name>
    <dbReference type="NCBI Taxonomy" id="2798804"/>
    <lineage>
        <taxon>Bacteria</taxon>
        <taxon>Pseudomonadati</taxon>
        <taxon>Pseudomonadota</taxon>
        <taxon>Betaproteobacteria</taxon>
        <taxon>Burkholderiales</taxon>
        <taxon>Comamonadaceae</taxon>
        <taxon>Rhodoferax</taxon>
    </lineage>
</organism>
<gene>
    <name evidence="2" type="ORF">MIZ03_1335</name>
</gene>